<dbReference type="InterPro" id="IPR049326">
    <property type="entry name" value="Rhodopsin_dom_fungi"/>
</dbReference>
<dbReference type="PANTHER" id="PTHR38794:SF3">
    <property type="entry name" value="INTEGRAL MEMBRANE PROTEIN"/>
    <property type="match status" value="1"/>
</dbReference>
<reference evidence="4" key="1">
    <citation type="journal article" date="2020" name="Stud. Mycol.">
        <title>101 Dothideomycetes genomes: a test case for predicting lifestyles and emergence of pathogens.</title>
        <authorList>
            <person name="Haridas S."/>
            <person name="Albert R."/>
            <person name="Binder M."/>
            <person name="Bloem J."/>
            <person name="Labutti K."/>
            <person name="Salamov A."/>
            <person name="Andreopoulos B."/>
            <person name="Baker S."/>
            <person name="Barry K."/>
            <person name="Bills G."/>
            <person name="Bluhm B."/>
            <person name="Cannon C."/>
            <person name="Castanera R."/>
            <person name="Culley D."/>
            <person name="Daum C."/>
            <person name="Ezra D."/>
            <person name="Gonzalez J."/>
            <person name="Henrissat B."/>
            <person name="Kuo A."/>
            <person name="Liang C."/>
            <person name="Lipzen A."/>
            <person name="Lutzoni F."/>
            <person name="Magnuson J."/>
            <person name="Mondo S."/>
            <person name="Nolan M."/>
            <person name="Ohm R."/>
            <person name="Pangilinan J."/>
            <person name="Park H.-J."/>
            <person name="Ramirez L."/>
            <person name="Alfaro M."/>
            <person name="Sun H."/>
            <person name="Tritt A."/>
            <person name="Yoshinaga Y."/>
            <person name="Zwiers L.-H."/>
            <person name="Turgeon B."/>
            <person name="Goodwin S."/>
            <person name="Spatafora J."/>
            <person name="Crous P."/>
            <person name="Grigoriev I."/>
        </authorList>
    </citation>
    <scope>NUCLEOTIDE SEQUENCE</scope>
    <source>
        <strain evidence="4">ATCC 16933</strain>
    </source>
</reference>
<feature type="transmembrane region" description="Helical" evidence="2">
    <location>
        <begin position="132"/>
        <end position="152"/>
    </location>
</feature>
<accession>A0A6A6PE90</accession>
<evidence type="ECO:0000313" key="4">
    <source>
        <dbReference type="EMBL" id="KAF2462281.1"/>
    </source>
</evidence>
<feature type="compositionally biased region" description="Polar residues" evidence="1">
    <location>
        <begin position="465"/>
        <end position="476"/>
    </location>
</feature>
<feature type="compositionally biased region" description="Low complexity" evidence="1">
    <location>
        <begin position="289"/>
        <end position="300"/>
    </location>
</feature>
<feature type="transmembrane region" description="Helical" evidence="2">
    <location>
        <begin position="172"/>
        <end position="192"/>
    </location>
</feature>
<dbReference type="AlphaFoldDB" id="A0A6A6PE90"/>
<feature type="transmembrane region" description="Helical" evidence="2">
    <location>
        <begin position="94"/>
        <end position="120"/>
    </location>
</feature>
<dbReference type="OrthoDB" id="3918601at2759"/>
<keyword evidence="2" id="KW-1133">Transmembrane helix</keyword>
<sequence length="511" mass="54447">MSGTIAPIGDLSPEDRGPVALVVAYIFLFITLSTAALRIYTVLRRRLDLGLDDATFIIGMTFAIITSILVGKAADAGLGQHMDALTTSEIERYFKYIYAANFLSIFAMVFAKFSVILLYVRLAPHQSVLGISCLYGLVTIWFLFSLFGTAFQCGMPNPWDYLPSHCASKGRLAYPIIILNAVSDAILSLYILPTIWHLNVSLQMRLAVIASFSLRFLAVGAAIAQLIFTIHALDSEDQTRAALDAVLLLIVTTHLSVITAAIPRIHSFLADLQTGHMGAGMTQREIELSNGASGSSNAKSKASRFTIGRSSRRSSSHHMASGFRSKISKLSGSGKESQVLSSVDESLTLGTTPTTTAGKKGAAAPAVSAGVADGGVGHGGGNGQELRLIPDTTNVISTRVYSGTPERPGYVPTANGGSLGRESGKNHGATIANTAMTTTTISTPRRGEAGSGGSDREGLEDAESTRSTSSLRNNGVFQKREFMMEVEYMDGEERSERGESAVPHDTIRGVR</sequence>
<name>A0A6A6PE90_9PEZI</name>
<feature type="domain" description="Rhodopsin" evidence="3">
    <location>
        <begin position="37"/>
        <end position="269"/>
    </location>
</feature>
<dbReference type="EMBL" id="MU001670">
    <property type="protein sequence ID" value="KAF2462281.1"/>
    <property type="molecule type" value="Genomic_DNA"/>
</dbReference>
<gene>
    <name evidence="4" type="ORF">BDY21DRAFT_10984</name>
</gene>
<feature type="compositionally biased region" description="Low complexity" evidence="1">
    <location>
        <begin position="350"/>
        <end position="361"/>
    </location>
</feature>
<feature type="transmembrane region" description="Helical" evidence="2">
    <location>
        <begin position="212"/>
        <end position="233"/>
    </location>
</feature>
<feature type="transmembrane region" description="Helical" evidence="2">
    <location>
        <begin position="245"/>
        <end position="262"/>
    </location>
</feature>
<feature type="region of interest" description="Disordered" evidence="1">
    <location>
        <begin position="438"/>
        <end position="511"/>
    </location>
</feature>
<organism evidence="4 5">
    <name type="scientific">Lineolata rhizophorae</name>
    <dbReference type="NCBI Taxonomy" id="578093"/>
    <lineage>
        <taxon>Eukaryota</taxon>
        <taxon>Fungi</taxon>
        <taxon>Dikarya</taxon>
        <taxon>Ascomycota</taxon>
        <taxon>Pezizomycotina</taxon>
        <taxon>Dothideomycetes</taxon>
        <taxon>Dothideomycetes incertae sedis</taxon>
        <taxon>Lineolatales</taxon>
        <taxon>Lineolataceae</taxon>
        <taxon>Lineolata</taxon>
    </lineage>
</organism>
<proteinExistence type="predicted"/>
<dbReference type="PANTHER" id="PTHR38794">
    <property type="entry name" value="INTEGRAL MEMBRANE PROTEIN"/>
    <property type="match status" value="1"/>
</dbReference>
<dbReference type="Proteomes" id="UP000799766">
    <property type="component" value="Unassembled WGS sequence"/>
</dbReference>
<feature type="region of interest" description="Disordered" evidence="1">
    <location>
        <begin position="342"/>
        <end position="361"/>
    </location>
</feature>
<feature type="transmembrane region" description="Helical" evidence="2">
    <location>
        <begin position="55"/>
        <end position="74"/>
    </location>
</feature>
<evidence type="ECO:0000256" key="1">
    <source>
        <dbReference type="SAM" id="MobiDB-lite"/>
    </source>
</evidence>
<evidence type="ECO:0000313" key="5">
    <source>
        <dbReference type="Proteomes" id="UP000799766"/>
    </source>
</evidence>
<keyword evidence="2" id="KW-0472">Membrane</keyword>
<keyword evidence="2" id="KW-0812">Transmembrane</keyword>
<evidence type="ECO:0000256" key="2">
    <source>
        <dbReference type="SAM" id="Phobius"/>
    </source>
</evidence>
<evidence type="ECO:0000259" key="3">
    <source>
        <dbReference type="Pfam" id="PF20684"/>
    </source>
</evidence>
<feature type="region of interest" description="Disordered" evidence="1">
    <location>
        <begin position="399"/>
        <end position="423"/>
    </location>
</feature>
<protein>
    <recommendedName>
        <fullName evidence="3">Rhodopsin domain-containing protein</fullName>
    </recommendedName>
</protein>
<dbReference type="Pfam" id="PF20684">
    <property type="entry name" value="Fung_rhodopsin"/>
    <property type="match status" value="1"/>
</dbReference>
<feature type="transmembrane region" description="Helical" evidence="2">
    <location>
        <begin position="20"/>
        <end position="43"/>
    </location>
</feature>
<feature type="region of interest" description="Disordered" evidence="1">
    <location>
        <begin position="289"/>
        <end position="329"/>
    </location>
</feature>
<keyword evidence="5" id="KW-1185">Reference proteome</keyword>